<gene>
    <name evidence="2" type="ORF">MTR67_040216</name>
</gene>
<accession>A0AAF0ZPK6</accession>
<dbReference type="Proteomes" id="UP001234989">
    <property type="component" value="Chromosome 9"/>
</dbReference>
<dbReference type="Gene3D" id="1.10.340.70">
    <property type="match status" value="1"/>
</dbReference>
<evidence type="ECO:0000313" key="2">
    <source>
        <dbReference type="EMBL" id="WMV46831.1"/>
    </source>
</evidence>
<evidence type="ECO:0000313" key="3">
    <source>
        <dbReference type="Proteomes" id="UP001234989"/>
    </source>
</evidence>
<protein>
    <recommendedName>
        <fullName evidence="1">Integrase zinc-binding domain-containing protein</fullName>
    </recommendedName>
</protein>
<keyword evidence="3" id="KW-1185">Reference proteome</keyword>
<dbReference type="Pfam" id="PF17921">
    <property type="entry name" value="Integrase_H2C2"/>
    <property type="match status" value="1"/>
</dbReference>
<name>A0AAF0ZPK6_SOLVR</name>
<proteinExistence type="predicted"/>
<evidence type="ECO:0000259" key="1">
    <source>
        <dbReference type="Pfam" id="PF17921"/>
    </source>
</evidence>
<organism evidence="2 3">
    <name type="scientific">Solanum verrucosum</name>
    <dbReference type="NCBI Taxonomy" id="315347"/>
    <lineage>
        <taxon>Eukaryota</taxon>
        <taxon>Viridiplantae</taxon>
        <taxon>Streptophyta</taxon>
        <taxon>Embryophyta</taxon>
        <taxon>Tracheophyta</taxon>
        <taxon>Spermatophyta</taxon>
        <taxon>Magnoliopsida</taxon>
        <taxon>eudicotyledons</taxon>
        <taxon>Gunneridae</taxon>
        <taxon>Pentapetalae</taxon>
        <taxon>asterids</taxon>
        <taxon>lamiids</taxon>
        <taxon>Solanales</taxon>
        <taxon>Solanaceae</taxon>
        <taxon>Solanoideae</taxon>
        <taxon>Solaneae</taxon>
        <taxon>Solanum</taxon>
    </lineage>
</organism>
<dbReference type="InterPro" id="IPR041588">
    <property type="entry name" value="Integrase_H2C2"/>
</dbReference>
<feature type="domain" description="Integrase zinc-binding" evidence="1">
    <location>
        <begin position="9"/>
        <end position="49"/>
    </location>
</feature>
<reference evidence="2" key="1">
    <citation type="submission" date="2023-08" db="EMBL/GenBank/DDBJ databases">
        <title>A de novo genome assembly of Solanum verrucosum Schlechtendal, a Mexican diploid species geographically isolated from the other diploid A-genome species in potato relatives.</title>
        <authorList>
            <person name="Hosaka K."/>
        </authorList>
    </citation>
    <scope>NUCLEOTIDE SEQUENCE</scope>
    <source>
        <tissue evidence="2">Young leaves</tissue>
    </source>
</reference>
<sequence>MRNSLSLKNVLAESDDSRYSIHLGVTKMYRNLMLLYWCPRMKRNIAEDVKLLGAYLAREAQERVRGNRAMLLAAQSR</sequence>
<dbReference type="EMBL" id="CP133620">
    <property type="protein sequence ID" value="WMV46831.1"/>
    <property type="molecule type" value="Genomic_DNA"/>
</dbReference>
<dbReference type="AlphaFoldDB" id="A0AAF0ZPK6"/>